<dbReference type="OrthoDB" id="9049620at2759"/>
<dbReference type="AlphaFoldDB" id="A0A4D9DK04"/>
<reference evidence="2 3" key="1">
    <citation type="submission" date="2019-04" db="EMBL/GenBank/DDBJ databases">
        <title>Draft genome of the big-headed turtle Platysternon megacephalum.</title>
        <authorList>
            <person name="Gong S."/>
        </authorList>
    </citation>
    <scope>NUCLEOTIDE SEQUENCE [LARGE SCALE GENOMIC DNA]</scope>
    <source>
        <strain evidence="2">DO16091913</strain>
        <tissue evidence="2">Muscle</tissue>
    </source>
</reference>
<reference evidence="2 3" key="2">
    <citation type="submission" date="2019-04" db="EMBL/GenBank/DDBJ databases">
        <title>The genome sequence of big-headed turtle.</title>
        <authorList>
            <person name="Gong S."/>
        </authorList>
    </citation>
    <scope>NUCLEOTIDE SEQUENCE [LARGE SCALE GENOMIC DNA]</scope>
    <source>
        <strain evidence="2">DO16091913</strain>
        <tissue evidence="2">Muscle</tissue>
    </source>
</reference>
<evidence type="ECO:0000256" key="1">
    <source>
        <dbReference type="SAM" id="Coils"/>
    </source>
</evidence>
<organism evidence="2 3">
    <name type="scientific">Platysternon megacephalum</name>
    <name type="common">big-headed turtle</name>
    <dbReference type="NCBI Taxonomy" id="55544"/>
    <lineage>
        <taxon>Eukaryota</taxon>
        <taxon>Metazoa</taxon>
        <taxon>Chordata</taxon>
        <taxon>Craniata</taxon>
        <taxon>Vertebrata</taxon>
        <taxon>Euteleostomi</taxon>
        <taxon>Archelosauria</taxon>
        <taxon>Testudinata</taxon>
        <taxon>Testudines</taxon>
        <taxon>Cryptodira</taxon>
        <taxon>Durocryptodira</taxon>
        <taxon>Testudinoidea</taxon>
        <taxon>Platysternidae</taxon>
        <taxon>Platysternon</taxon>
    </lineage>
</organism>
<evidence type="ECO:0000313" key="2">
    <source>
        <dbReference type="EMBL" id="TFJ97825.1"/>
    </source>
</evidence>
<name>A0A4D9DK04_9SAUR</name>
<proteinExistence type="predicted"/>
<protein>
    <submittedName>
        <fullName evidence="2">Perforin-1-like</fullName>
    </submittedName>
</protein>
<keyword evidence="3" id="KW-1185">Reference proteome</keyword>
<evidence type="ECO:0000313" key="3">
    <source>
        <dbReference type="Proteomes" id="UP000297703"/>
    </source>
</evidence>
<feature type="coiled-coil region" evidence="1">
    <location>
        <begin position="22"/>
        <end position="109"/>
    </location>
</feature>
<dbReference type="Proteomes" id="UP000297703">
    <property type="component" value="Unassembled WGS sequence"/>
</dbReference>
<comment type="caution">
    <text evidence="2">The sequence shown here is derived from an EMBL/GenBank/DDBJ whole genome shotgun (WGS) entry which is preliminary data.</text>
</comment>
<keyword evidence="1" id="KW-0175">Coiled coil</keyword>
<accession>A0A4D9DK04</accession>
<dbReference type="EMBL" id="QXTE01000459">
    <property type="protein sequence ID" value="TFJ97825.1"/>
    <property type="molecule type" value="Genomic_DNA"/>
</dbReference>
<gene>
    <name evidence="2" type="ORF">DR999_PMT20312</name>
</gene>
<sequence>MVLLLVWKRKAVVSIVLAGHTKRKASQKKRSKEEALLSLEIEKKTREAEHQELRQLLDAERKAFESERQELRETIVSEEKKCPQLESECAKLRKTIASKEKKIKELESASQKGWFG</sequence>